<evidence type="ECO:0008006" key="3">
    <source>
        <dbReference type="Google" id="ProtNLM"/>
    </source>
</evidence>
<dbReference type="InterPro" id="IPR011652">
    <property type="entry name" value="MORN_2"/>
</dbReference>
<comment type="caution">
    <text evidence="1">The sequence shown here is derived from an EMBL/GenBank/DDBJ whole genome shotgun (WGS) entry which is preliminary data.</text>
</comment>
<proteinExistence type="predicted"/>
<dbReference type="Proteomes" id="UP000094669">
    <property type="component" value="Unassembled WGS sequence"/>
</dbReference>
<name>A0ABX4YKY4_9LEPT</name>
<sequence length="227" mass="26576">MNRFYVIVPLFFISAYCNETTLPEEIPVGAKYDKARNVYYLDEPNRQRLYYESGKLYSDCPVDEAKQFHGFCRTYARSEDRTASEGKYEHGAKVGDWVWYFPDGKIYVKQKFGTRPRRPDSIWLGEEGNEEGPYLRYYSDGSLELQGFYKDGQKSELWQKFFKDGELEYSGYYAQGKKVRTWFYYFPNRAKEAVEVFDNDGKFLSRSIYSPDGKKICEVDSKGASCG</sequence>
<keyword evidence="2" id="KW-1185">Reference proteome</keyword>
<reference evidence="1" key="1">
    <citation type="submission" date="2018-01" db="EMBL/GenBank/DDBJ databases">
        <title>Genomic characterization of Leptospira inadai serogroup Lyme isolated from captured rat in Brazil and comparative analysis with human reference strain.</title>
        <authorList>
            <person name="Moreno L.Z."/>
            <person name="Loureiro A.P."/>
            <person name="Miraglia F."/>
            <person name="Kremer F.S."/>
            <person name="Eslabao M.R."/>
            <person name="Dellagostin O.A."/>
            <person name="Lilenbaum W."/>
            <person name="Moreno A.M."/>
        </authorList>
    </citation>
    <scope>NUCLEOTIDE SEQUENCE [LARGE SCALE GENOMIC DNA]</scope>
    <source>
        <strain evidence="1">M34/99</strain>
    </source>
</reference>
<evidence type="ECO:0000313" key="2">
    <source>
        <dbReference type="Proteomes" id="UP000094669"/>
    </source>
</evidence>
<dbReference type="RefSeq" id="WP_010417082.1">
    <property type="nucleotide sequence ID" value="NZ_MCRM02000004.1"/>
</dbReference>
<protein>
    <recommendedName>
        <fullName evidence="3">MORN repeat protein</fullName>
    </recommendedName>
</protein>
<evidence type="ECO:0000313" key="1">
    <source>
        <dbReference type="EMBL" id="PNV75938.1"/>
    </source>
</evidence>
<gene>
    <name evidence="1" type="ORF">BES34_005370</name>
</gene>
<organism evidence="1 2">
    <name type="scientific">Leptospira inadai serovar Lyme</name>
    <dbReference type="NCBI Taxonomy" id="293084"/>
    <lineage>
        <taxon>Bacteria</taxon>
        <taxon>Pseudomonadati</taxon>
        <taxon>Spirochaetota</taxon>
        <taxon>Spirochaetia</taxon>
        <taxon>Leptospirales</taxon>
        <taxon>Leptospiraceae</taxon>
        <taxon>Leptospira</taxon>
    </lineage>
</organism>
<dbReference type="Pfam" id="PF07661">
    <property type="entry name" value="MORN_2"/>
    <property type="match status" value="3"/>
</dbReference>
<dbReference type="Gene3D" id="2.20.110.10">
    <property type="entry name" value="Histone H3 K4-specific methyltransferase SET7/9 N-terminal domain"/>
    <property type="match status" value="2"/>
</dbReference>
<dbReference type="SUPFAM" id="SSF82185">
    <property type="entry name" value="Histone H3 K4-specific methyltransferase SET7/9 N-terminal domain"/>
    <property type="match status" value="1"/>
</dbReference>
<accession>A0ABX4YKY4</accession>
<dbReference type="EMBL" id="MCRM02000004">
    <property type="protein sequence ID" value="PNV75938.1"/>
    <property type="molecule type" value="Genomic_DNA"/>
</dbReference>